<organism evidence="2 3">
    <name type="scientific">Nitratidesulfovibrio oxamicus</name>
    <dbReference type="NCBI Taxonomy" id="32016"/>
    <lineage>
        <taxon>Bacteria</taxon>
        <taxon>Pseudomonadati</taxon>
        <taxon>Thermodesulfobacteriota</taxon>
        <taxon>Desulfovibrionia</taxon>
        <taxon>Desulfovibrionales</taxon>
        <taxon>Desulfovibrionaceae</taxon>
        <taxon>Nitratidesulfovibrio</taxon>
    </lineage>
</organism>
<evidence type="ECO:0000313" key="3">
    <source>
        <dbReference type="Proteomes" id="UP001194469"/>
    </source>
</evidence>
<dbReference type="EMBL" id="VRYY01000562">
    <property type="protein sequence ID" value="MBG3878398.1"/>
    <property type="molecule type" value="Genomic_DNA"/>
</dbReference>
<reference evidence="2 3" key="1">
    <citation type="submission" date="2019-08" db="EMBL/GenBank/DDBJ databases">
        <authorList>
            <person name="Luo N."/>
        </authorList>
    </citation>
    <scope>NUCLEOTIDE SEQUENCE [LARGE SCALE GENOMIC DNA]</scope>
    <source>
        <strain evidence="2 3">NCIMB 9442</strain>
    </source>
</reference>
<evidence type="ECO:0000256" key="1">
    <source>
        <dbReference type="SAM" id="MobiDB-lite"/>
    </source>
</evidence>
<keyword evidence="3" id="KW-1185">Reference proteome</keyword>
<proteinExistence type="predicted"/>
<comment type="caution">
    <text evidence="2">The sequence shown here is derived from an EMBL/GenBank/DDBJ whole genome shotgun (WGS) entry which is preliminary data.</text>
</comment>
<evidence type="ECO:0000313" key="2">
    <source>
        <dbReference type="EMBL" id="MBG3878398.1"/>
    </source>
</evidence>
<protein>
    <submittedName>
        <fullName evidence="2">Uncharacterized protein</fullName>
    </submittedName>
</protein>
<dbReference type="RefSeq" id="WP_196610326.1">
    <property type="nucleotide sequence ID" value="NZ_VRYY01000562.1"/>
</dbReference>
<dbReference type="Proteomes" id="UP001194469">
    <property type="component" value="Unassembled WGS sequence"/>
</dbReference>
<sequence length="220" mass="22783">MDEKRYCVHAALGRRGERLRLVRVRPERCRSAGQDDGEQPHGSAAPISTGGASFTDAFPSGAAHPLPLSGARPVVLAEGLTARQAERLAALLSGLVDADAPQAAGTTDRHAYSNTGEVRCIAPERTGGKRIAVPEGAQRKARNGLDLLREALLSVMACNPGGLTGPELLFALGLAAGSGTTGIKGARPNGATLLVQALLELLREADAVRGGDARQGLTER</sequence>
<gene>
    <name evidence="2" type="ORF">FVW20_15610</name>
</gene>
<name>A0ABS0J9J3_9BACT</name>
<feature type="region of interest" description="Disordered" evidence="1">
    <location>
        <begin position="30"/>
        <end position="58"/>
    </location>
</feature>
<accession>A0ABS0J9J3</accession>